<sequence>MKARPGSAVAAVDMRAVFDAAYVGTQSFSTNCQSVQPAAPTDKLGCT</sequence>
<dbReference type="EMBL" id="UGQY01000001">
    <property type="protein sequence ID" value="STZ74207.1"/>
    <property type="molecule type" value="Genomic_DNA"/>
</dbReference>
<evidence type="ECO:0000313" key="2">
    <source>
        <dbReference type="Proteomes" id="UP000255389"/>
    </source>
</evidence>
<accession>A0A378UA48</accession>
<gene>
    <name evidence="1" type="ORF">NCTC1542_01757</name>
</gene>
<reference evidence="1 2" key="1">
    <citation type="submission" date="2018-06" db="EMBL/GenBank/DDBJ databases">
        <authorList>
            <consortium name="Pathogen Informatics"/>
            <person name="Doyle S."/>
        </authorList>
    </citation>
    <scope>NUCLEOTIDE SEQUENCE [LARGE SCALE GENOMIC DNA]</scope>
    <source>
        <strain evidence="1 2">NCTC1542</strain>
    </source>
</reference>
<organism evidence="1 2">
    <name type="scientific">Mycolicibacterium fortuitum</name>
    <name type="common">Mycobacterium fortuitum</name>
    <dbReference type="NCBI Taxonomy" id="1766"/>
    <lineage>
        <taxon>Bacteria</taxon>
        <taxon>Bacillati</taxon>
        <taxon>Actinomycetota</taxon>
        <taxon>Actinomycetes</taxon>
        <taxon>Mycobacteriales</taxon>
        <taxon>Mycobacteriaceae</taxon>
        <taxon>Mycolicibacterium</taxon>
    </lineage>
</organism>
<dbReference type="Proteomes" id="UP000255389">
    <property type="component" value="Unassembled WGS sequence"/>
</dbReference>
<protein>
    <submittedName>
        <fullName evidence="1">Uncharacterized protein</fullName>
    </submittedName>
</protein>
<name>A0A378UA48_MYCFO</name>
<dbReference type="AlphaFoldDB" id="A0A378UA48"/>
<evidence type="ECO:0000313" key="1">
    <source>
        <dbReference type="EMBL" id="STZ74207.1"/>
    </source>
</evidence>
<proteinExistence type="predicted"/>